<proteinExistence type="predicted"/>
<sequence length="327" mass="35489">MKDSPPERKPLLPRSKGDVPSGYKARAALSNGMPAVEHSWQRCASAYHMDPAQGWTPDILSGAEFRHISGRSAVFLKSAMGEMHHLFELVQGMGLMVLLADPTATILARCVDETHLSVCRRLHLRKGAIWSEASAGTNGVGTCMQEKCPVFLGQGDHWRFCFSLLASYAVPVFDAQGHIAGALNMAAMSGDTTRPYANLLMETLKLSGRRIEEDLFRNRYAGEKILALGPAEGCSSLFVAVNEGGEVTGATHAARMLMGWTDDMIHERPNLLTELETSTEISFKRAEKCVVRSALAATQGNVSAAARGLGISRATLYRKLKALNIES</sequence>
<dbReference type="SUPFAM" id="SSF46689">
    <property type="entry name" value="Homeodomain-like"/>
    <property type="match status" value="1"/>
</dbReference>
<protein>
    <submittedName>
        <fullName evidence="2 3">Transcriptional regulator</fullName>
    </submittedName>
</protein>
<dbReference type="InterPro" id="IPR029016">
    <property type="entry name" value="GAF-like_dom_sf"/>
</dbReference>
<dbReference type="GO" id="GO:0043565">
    <property type="term" value="F:sequence-specific DNA binding"/>
    <property type="evidence" value="ECO:0007669"/>
    <property type="project" value="InterPro"/>
</dbReference>
<evidence type="ECO:0000313" key="5">
    <source>
        <dbReference type="Proteomes" id="UP000321891"/>
    </source>
</evidence>
<evidence type="ECO:0000313" key="2">
    <source>
        <dbReference type="EMBL" id="GAN60294.1"/>
    </source>
</evidence>
<dbReference type="InterPro" id="IPR009057">
    <property type="entry name" value="Homeodomain-like_sf"/>
</dbReference>
<evidence type="ECO:0000313" key="3">
    <source>
        <dbReference type="EMBL" id="GEL57998.1"/>
    </source>
</evidence>
<dbReference type="Pfam" id="PF02954">
    <property type="entry name" value="HTH_8"/>
    <property type="match status" value="1"/>
</dbReference>
<gene>
    <name evidence="2" type="ORF">Abci_011_024</name>
    <name evidence="3" type="ORF">ACI01nite_06000</name>
</gene>
<dbReference type="EMBL" id="BAMV01000011">
    <property type="protein sequence ID" value="GAN60294.1"/>
    <property type="molecule type" value="Genomic_DNA"/>
</dbReference>
<reference evidence="2 4" key="1">
    <citation type="submission" date="2012-11" db="EMBL/GenBank/DDBJ databases">
        <title>Whole genome sequence of Acetobacter cibinongensis 4H-1.</title>
        <authorList>
            <person name="Azuma Y."/>
            <person name="Higashiura N."/>
            <person name="Hirakawa H."/>
            <person name="Matsushita K."/>
        </authorList>
    </citation>
    <scope>NUCLEOTIDE SEQUENCE [LARGE SCALE GENOMIC DNA]</scope>
    <source>
        <strain evidence="2 4">4H-1</strain>
    </source>
</reference>
<dbReference type="STRING" id="1231339.Abci_011_024"/>
<dbReference type="Proteomes" id="UP000321891">
    <property type="component" value="Unassembled WGS sequence"/>
</dbReference>
<dbReference type="AlphaFoldDB" id="A0A0D6N2Y4"/>
<dbReference type="Gene3D" id="1.10.10.60">
    <property type="entry name" value="Homeodomain-like"/>
    <property type="match status" value="1"/>
</dbReference>
<organism evidence="2 4">
    <name type="scientific">Acetobacter cibinongensis</name>
    <dbReference type="NCBI Taxonomy" id="146475"/>
    <lineage>
        <taxon>Bacteria</taxon>
        <taxon>Pseudomonadati</taxon>
        <taxon>Pseudomonadota</taxon>
        <taxon>Alphaproteobacteria</taxon>
        <taxon>Acetobacterales</taxon>
        <taxon>Acetobacteraceae</taxon>
        <taxon>Acetobacter</taxon>
    </lineage>
</organism>
<dbReference type="EMBL" id="BJVU01000002">
    <property type="protein sequence ID" value="GEL57998.1"/>
    <property type="molecule type" value="Genomic_DNA"/>
</dbReference>
<keyword evidence="5" id="KW-1185">Reference proteome</keyword>
<accession>A0A0D6N2Y4</accession>
<evidence type="ECO:0000313" key="4">
    <source>
        <dbReference type="Proteomes" id="UP000032671"/>
    </source>
</evidence>
<name>A0A0D6N2Y4_9PROT</name>
<dbReference type="PRINTS" id="PR01590">
    <property type="entry name" value="HTHFIS"/>
</dbReference>
<evidence type="ECO:0000259" key="1">
    <source>
        <dbReference type="Pfam" id="PF02954"/>
    </source>
</evidence>
<dbReference type="Proteomes" id="UP000032671">
    <property type="component" value="Unassembled WGS sequence"/>
</dbReference>
<dbReference type="SUPFAM" id="SSF55781">
    <property type="entry name" value="GAF domain-like"/>
    <property type="match status" value="1"/>
</dbReference>
<dbReference type="InterPro" id="IPR002197">
    <property type="entry name" value="HTH_Fis"/>
</dbReference>
<reference evidence="3 5" key="2">
    <citation type="submission" date="2019-07" db="EMBL/GenBank/DDBJ databases">
        <title>Whole genome shotgun sequence of Acetobacter cibinongensis NBRC 16605.</title>
        <authorList>
            <person name="Hosoyama A."/>
            <person name="Uohara A."/>
            <person name="Ohji S."/>
            <person name="Ichikawa N."/>
        </authorList>
    </citation>
    <scope>NUCLEOTIDE SEQUENCE [LARGE SCALE GENOMIC DNA]</scope>
    <source>
        <strain evidence="3 5">NBRC 16605</strain>
    </source>
</reference>
<accession>A0A6N3SNJ3</accession>
<comment type="caution">
    <text evidence="2">The sequence shown here is derived from an EMBL/GenBank/DDBJ whole genome shotgun (WGS) entry which is preliminary data.</text>
</comment>
<dbReference type="Gene3D" id="3.30.450.40">
    <property type="match status" value="1"/>
</dbReference>
<feature type="domain" description="DNA binding HTH" evidence="1">
    <location>
        <begin position="285"/>
        <end position="322"/>
    </location>
</feature>